<feature type="transmembrane region" description="Helical" evidence="8">
    <location>
        <begin position="287"/>
        <end position="306"/>
    </location>
</feature>
<keyword evidence="5 8" id="KW-0812">Transmembrane</keyword>
<dbReference type="EMBL" id="CP072384">
    <property type="protein sequence ID" value="QUC08788.1"/>
    <property type="molecule type" value="Genomic_DNA"/>
</dbReference>
<protein>
    <submittedName>
        <fullName evidence="9">Glycosyltransferase family 39 protein</fullName>
        <ecNumber evidence="9">2.4.-.-</ecNumber>
    </submittedName>
</protein>
<evidence type="ECO:0000256" key="3">
    <source>
        <dbReference type="ARBA" id="ARBA00022676"/>
    </source>
</evidence>
<feature type="transmembrane region" description="Helical" evidence="8">
    <location>
        <begin position="184"/>
        <end position="206"/>
    </location>
</feature>
<evidence type="ECO:0000313" key="10">
    <source>
        <dbReference type="Proteomes" id="UP000678513"/>
    </source>
</evidence>
<evidence type="ECO:0000256" key="6">
    <source>
        <dbReference type="ARBA" id="ARBA00022989"/>
    </source>
</evidence>
<evidence type="ECO:0000256" key="1">
    <source>
        <dbReference type="ARBA" id="ARBA00004651"/>
    </source>
</evidence>
<keyword evidence="10" id="KW-1185">Reference proteome</keyword>
<keyword evidence="7 8" id="KW-0472">Membrane</keyword>
<name>A0ABX7Y7S6_9ACTN</name>
<evidence type="ECO:0000256" key="4">
    <source>
        <dbReference type="ARBA" id="ARBA00022679"/>
    </source>
</evidence>
<feature type="transmembrane region" description="Helical" evidence="8">
    <location>
        <begin position="91"/>
        <end position="109"/>
    </location>
</feature>
<dbReference type="PANTHER" id="PTHR33908">
    <property type="entry name" value="MANNOSYLTRANSFERASE YKCB-RELATED"/>
    <property type="match status" value="1"/>
</dbReference>
<evidence type="ECO:0000256" key="2">
    <source>
        <dbReference type="ARBA" id="ARBA00022475"/>
    </source>
</evidence>
<dbReference type="Proteomes" id="UP000678513">
    <property type="component" value="Chromosome"/>
</dbReference>
<keyword evidence="6 8" id="KW-1133">Transmembrane helix</keyword>
<dbReference type="PANTHER" id="PTHR33908:SF11">
    <property type="entry name" value="MEMBRANE PROTEIN"/>
    <property type="match status" value="1"/>
</dbReference>
<dbReference type="RefSeq" id="WP_212325324.1">
    <property type="nucleotide sequence ID" value="NZ_AP024463.1"/>
</dbReference>
<evidence type="ECO:0000256" key="8">
    <source>
        <dbReference type="SAM" id="Phobius"/>
    </source>
</evidence>
<reference evidence="9 10" key="1">
    <citation type="submission" date="2021-03" db="EMBL/GenBank/DDBJ databases">
        <title>Human Oral Microbial Genomes.</title>
        <authorList>
            <person name="Johnston C.D."/>
            <person name="Chen T."/>
            <person name="Dewhirst F.E."/>
        </authorList>
    </citation>
    <scope>NUCLEOTIDE SEQUENCE [LARGE SCALE GENOMIC DNA]</scope>
    <source>
        <strain evidence="9 10">DSMZ 100122</strain>
    </source>
</reference>
<evidence type="ECO:0000313" key="9">
    <source>
        <dbReference type="EMBL" id="QUC08788.1"/>
    </source>
</evidence>
<dbReference type="EC" id="2.4.-.-" evidence="9"/>
<comment type="subcellular location">
    <subcellularLocation>
        <location evidence="1">Cell membrane</location>
        <topology evidence="1">Multi-pass membrane protein</topology>
    </subcellularLocation>
</comment>
<feature type="transmembrane region" description="Helical" evidence="8">
    <location>
        <begin position="14"/>
        <end position="33"/>
    </location>
</feature>
<accession>A0ABX7Y7S6</accession>
<keyword evidence="3 9" id="KW-0328">Glycosyltransferase</keyword>
<proteinExistence type="predicted"/>
<keyword evidence="2" id="KW-1003">Cell membrane</keyword>
<gene>
    <name evidence="9" type="ORF">J5A65_03360</name>
</gene>
<feature type="transmembrane region" description="Helical" evidence="8">
    <location>
        <begin position="338"/>
        <end position="361"/>
    </location>
</feature>
<feature type="transmembrane region" description="Helical" evidence="8">
    <location>
        <begin position="313"/>
        <end position="332"/>
    </location>
</feature>
<feature type="transmembrane region" description="Helical" evidence="8">
    <location>
        <begin position="218"/>
        <end position="239"/>
    </location>
</feature>
<dbReference type="GO" id="GO:0016757">
    <property type="term" value="F:glycosyltransferase activity"/>
    <property type="evidence" value="ECO:0007669"/>
    <property type="project" value="UniProtKB-KW"/>
</dbReference>
<organism evidence="9 10">
    <name type="scientific">Arachnia rubra</name>
    <dbReference type="NCBI Taxonomy" id="1547448"/>
    <lineage>
        <taxon>Bacteria</taxon>
        <taxon>Bacillati</taxon>
        <taxon>Actinomycetota</taxon>
        <taxon>Actinomycetes</taxon>
        <taxon>Propionibacteriales</taxon>
        <taxon>Propionibacteriaceae</taxon>
        <taxon>Arachnia</taxon>
    </lineage>
</organism>
<evidence type="ECO:0000256" key="5">
    <source>
        <dbReference type="ARBA" id="ARBA00022692"/>
    </source>
</evidence>
<sequence length="528" mass="57048">MAVRRQRSWISDDGMVALLTGALYLGFGIWLTSQDLIFPDAMSRVANGYYVVFSRDPHLAAIGFVWNPLPSLSTIPLLLLSPLVPVLASKAFAGTIVSVFCGALAMVLFRRFLALFGMNRAGALILTGILAVQPLVLISAACGASESMLLATALYAALNLARWLKEDDPWHLVHAGLGLGLAYLVRYEAVAAALAASIIVLGISLWRTRGGRRRKTVALLDLFLVGSPFAAAFIVWATVSQLVGQSWFQTYTSPYGNSAQVNNDRTSIDSFTGGGLDGILGYLSSQLFAVAPFAILFIVIAVVIAVRRREPGILGPAAILGGILAFDEWAFINGASFGWLRFQIMAIPWGLLMAGYILGSIRRGTGRLAFRKSVAVVVLISTIAPLPLAWWASLNPRLAREENLAFEVSQARQYATQAQVAAYLDSLSLPNGSVITDVAYSFPIVLASRNPHQFVITPDRDFQEKLTDPVGGKVRYTLVTDPQYSLADAISAQFPGIHDTGGGVATLEREWIDGRGTIWRLYAFNGAH</sequence>
<evidence type="ECO:0000256" key="7">
    <source>
        <dbReference type="ARBA" id="ARBA00023136"/>
    </source>
</evidence>
<keyword evidence="4 9" id="KW-0808">Transferase</keyword>
<dbReference type="InterPro" id="IPR050297">
    <property type="entry name" value="LipidA_mod_glycosyltrf_83"/>
</dbReference>
<feature type="transmembrane region" description="Helical" evidence="8">
    <location>
        <begin position="373"/>
        <end position="392"/>
    </location>
</feature>
<feature type="transmembrane region" description="Helical" evidence="8">
    <location>
        <begin position="121"/>
        <end position="141"/>
    </location>
</feature>